<feature type="compositionally biased region" description="Polar residues" evidence="1">
    <location>
        <begin position="177"/>
        <end position="186"/>
    </location>
</feature>
<accession>A0A2P2PAS5</accession>
<protein>
    <submittedName>
        <fullName evidence="2">Auxin-responsive protein</fullName>
    </submittedName>
</protein>
<evidence type="ECO:0000256" key="1">
    <source>
        <dbReference type="SAM" id="MobiDB-lite"/>
    </source>
</evidence>
<feature type="compositionally biased region" description="Polar residues" evidence="1">
    <location>
        <begin position="10"/>
        <end position="24"/>
    </location>
</feature>
<evidence type="ECO:0000313" key="2">
    <source>
        <dbReference type="EMBL" id="MBX51733.1"/>
    </source>
</evidence>
<dbReference type="EMBL" id="GGEC01071249">
    <property type="protein sequence ID" value="MBX51733.1"/>
    <property type="molecule type" value="Transcribed_RNA"/>
</dbReference>
<name>A0A2P2PAS5_RHIMU</name>
<sequence length="231" mass="24847">MSLPLLGVSEQGQRTPLVPSSPSIDSVCDKDSELKERYYLGLSDCSSVDSSVGLSLPKENKNHINLKATELRLGLPGSRSPERNSDIFLSQGKHDEKPLFPLVPMKDGICSSSQKHVISGNKREFCDTMDGISEVKSSVYAQKNWMFHAGGAESESRQSAGQGNYAGNSAVNVMVSSRPSGTQSATMKDLPQKAFQERSGTANGSKLNQTGASIKSSSVPAVKLVQMMEIY</sequence>
<dbReference type="AlphaFoldDB" id="A0A2P2PAS5"/>
<organism evidence="2">
    <name type="scientific">Rhizophora mucronata</name>
    <name type="common">Asiatic mangrove</name>
    <dbReference type="NCBI Taxonomy" id="61149"/>
    <lineage>
        <taxon>Eukaryota</taxon>
        <taxon>Viridiplantae</taxon>
        <taxon>Streptophyta</taxon>
        <taxon>Embryophyta</taxon>
        <taxon>Tracheophyta</taxon>
        <taxon>Spermatophyta</taxon>
        <taxon>Magnoliopsida</taxon>
        <taxon>eudicotyledons</taxon>
        <taxon>Gunneridae</taxon>
        <taxon>Pentapetalae</taxon>
        <taxon>rosids</taxon>
        <taxon>fabids</taxon>
        <taxon>Malpighiales</taxon>
        <taxon>Rhizophoraceae</taxon>
        <taxon>Rhizophora</taxon>
    </lineage>
</organism>
<feature type="compositionally biased region" description="Polar residues" evidence="1">
    <location>
        <begin position="198"/>
        <end position="214"/>
    </location>
</feature>
<feature type="region of interest" description="Disordered" evidence="1">
    <location>
        <begin position="177"/>
        <end position="214"/>
    </location>
</feature>
<feature type="region of interest" description="Disordered" evidence="1">
    <location>
        <begin position="1"/>
        <end position="26"/>
    </location>
</feature>
<proteinExistence type="predicted"/>
<reference evidence="2" key="1">
    <citation type="submission" date="2018-02" db="EMBL/GenBank/DDBJ databases">
        <title>Rhizophora mucronata_Transcriptome.</title>
        <authorList>
            <person name="Meera S.P."/>
            <person name="Sreeshan A."/>
            <person name="Augustine A."/>
        </authorList>
    </citation>
    <scope>NUCLEOTIDE SEQUENCE</scope>
    <source>
        <tissue evidence="2">Leaf</tissue>
    </source>
</reference>